<organism evidence="1">
    <name type="scientific">Ochrobactrum phage ORM_20</name>
    <dbReference type="NCBI Taxonomy" id="2985243"/>
    <lineage>
        <taxon>Viruses</taxon>
    </lineage>
</organism>
<protein>
    <submittedName>
        <fullName evidence="1">Uncharacterized protein</fullName>
    </submittedName>
</protein>
<proteinExistence type="predicted"/>
<dbReference type="EMBL" id="OX359470">
    <property type="protein sequence ID" value="CAI3971090.1"/>
    <property type="molecule type" value="Genomic_DNA"/>
</dbReference>
<gene>
    <name evidence="1" type="ORF">ORM20_00036</name>
</gene>
<name>A0A9N6WZC2_9VIRU</name>
<sequence length="93" mass="10675">MKANVIISAISENSGKKVYVQMKDGEYGFLDANYKEINDRDQAHLFVLSDAHLIMDQIDENSEKCNEGDGDMWISDWKIEIADWISNKETESE</sequence>
<reference evidence="1" key="1">
    <citation type="submission" date="2022-10" db="EMBL/GenBank/DDBJ databases">
        <authorList>
            <person name="Meaden S."/>
        </authorList>
    </citation>
    <scope>NUCLEOTIDE SEQUENCE</scope>
</reference>
<accession>A0A9N6WZC2</accession>
<evidence type="ECO:0000313" key="1">
    <source>
        <dbReference type="EMBL" id="CAI3971090.1"/>
    </source>
</evidence>